<evidence type="ECO:0000313" key="3">
    <source>
        <dbReference type="Proteomes" id="UP001152747"/>
    </source>
</evidence>
<feature type="chain" id="PRO_5040313613" evidence="1">
    <location>
        <begin position="16"/>
        <end position="79"/>
    </location>
</feature>
<name>A0A9P1INI2_9PELO</name>
<dbReference type="AlphaFoldDB" id="A0A9P1INI2"/>
<gene>
    <name evidence="2" type="ORF">CAMP_LOCUS9943</name>
</gene>
<protein>
    <submittedName>
        <fullName evidence="2">Uncharacterized protein</fullName>
    </submittedName>
</protein>
<feature type="signal peptide" evidence="1">
    <location>
        <begin position="1"/>
        <end position="15"/>
    </location>
</feature>
<reference evidence="2" key="1">
    <citation type="submission" date="2022-11" db="EMBL/GenBank/DDBJ databases">
        <authorList>
            <person name="Kikuchi T."/>
        </authorList>
    </citation>
    <scope>NUCLEOTIDE SEQUENCE</scope>
    <source>
        <strain evidence="2">PS1010</strain>
    </source>
</reference>
<evidence type="ECO:0000313" key="2">
    <source>
        <dbReference type="EMBL" id="CAI5447306.1"/>
    </source>
</evidence>
<evidence type="ECO:0000256" key="1">
    <source>
        <dbReference type="SAM" id="SignalP"/>
    </source>
</evidence>
<keyword evidence="3" id="KW-1185">Reference proteome</keyword>
<accession>A0A9P1INI2</accession>
<sequence>MKLFILLALIALANAKSLLQGDFKNSNLAGDEKLIASNPVEVNADLLGLSTEIEKDFLRGTNARSEKLLELHDRPPGLP</sequence>
<dbReference type="Proteomes" id="UP001152747">
    <property type="component" value="Unassembled WGS sequence"/>
</dbReference>
<organism evidence="2 3">
    <name type="scientific">Caenorhabditis angaria</name>
    <dbReference type="NCBI Taxonomy" id="860376"/>
    <lineage>
        <taxon>Eukaryota</taxon>
        <taxon>Metazoa</taxon>
        <taxon>Ecdysozoa</taxon>
        <taxon>Nematoda</taxon>
        <taxon>Chromadorea</taxon>
        <taxon>Rhabditida</taxon>
        <taxon>Rhabditina</taxon>
        <taxon>Rhabditomorpha</taxon>
        <taxon>Rhabditoidea</taxon>
        <taxon>Rhabditidae</taxon>
        <taxon>Peloderinae</taxon>
        <taxon>Caenorhabditis</taxon>
    </lineage>
</organism>
<dbReference type="EMBL" id="CANHGI010000004">
    <property type="protein sequence ID" value="CAI5447306.1"/>
    <property type="molecule type" value="Genomic_DNA"/>
</dbReference>
<proteinExistence type="predicted"/>
<keyword evidence="1" id="KW-0732">Signal</keyword>
<comment type="caution">
    <text evidence="2">The sequence shown here is derived from an EMBL/GenBank/DDBJ whole genome shotgun (WGS) entry which is preliminary data.</text>
</comment>